<proteinExistence type="predicted"/>
<evidence type="ECO:0000313" key="4">
    <source>
        <dbReference type="Proteomes" id="UP001174936"/>
    </source>
</evidence>
<evidence type="ECO:0000256" key="1">
    <source>
        <dbReference type="SAM" id="MobiDB-lite"/>
    </source>
</evidence>
<comment type="caution">
    <text evidence="3">The sequence shown here is derived from an EMBL/GenBank/DDBJ whole genome shotgun (WGS) entry which is preliminary data.</text>
</comment>
<feature type="region of interest" description="Disordered" evidence="1">
    <location>
        <begin position="142"/>
        <end position="249"/>
    </location>
</feature>
<keyword evidence="2" id="KW-0812">Transmembrane</keyword>
<evidence type="ECO:0000256" key="2">
    <source>
        <dbReference type="SAM" id="Phobius"/>
    </source>
</evidence>
<keyword evidence="2" id="KW-1133">Transmembrane helix</keyword>
<sequence length="249" mass="26917">MKFTKGSRQVEEKEAPVPTLVLPLVQTSETSSLKHPMNKSVAAGRWSAWSDGGWGGGIGGLELAVAGSCENRQRLIRSSRSLSNKGRLGPGQTLLYNIMGIVGIVLCCAPMSNIVKRSVGLCSFGNPQLFALPSKEVLSTIHQSPQLGENTRSGDKRKTKSTENEFGLGSRVTRWSESRSPNARRDCQTPISSDAVHLAAASRRPQPLAPQPRKDARVGSDRIQQRASAGTGANPRKEGSSEILIFEWR</sequence>
<feature type="compositionally biased region" description="Basic and acidic residues" evidence="1">
    <location>
        <begin position="212"/>
        <end position="224"/>
    </location>
</feature>
<dbReference type="EMBL" id="JAULSV010000003">
    <property type="protein sequence ID" value="KAK0649351.1"/>
    <property type="molecule type" value="Genomic_DNA"/>
</dbReference>
<organism evidence="3 4">
    <name type="scientific">Cercophora newfieldiana</name>
    <dbReference type="NCBI Taxonomy" id="92897"/>
    <lineage>
        <taxon>Eukaryota</taxon>
        <taxon>Fungi</taxon>
        <taxon>Dikarya</taxon>
        <taxon>Ascomycota</taxon>
        <taxon>Pezizomycotina</taxon>
        <taxon>Sordariomycetes</taxon>
        <taxon>Sordariomycetidae</taxon>
        <taxon>Sordariales</taxon>
        <taxon>Lasiosphaeriaceae</taxon>
        <taxon>Cercophora</taxon>
    </lineage>
</organism>
<dbReference type="Proteomes" id="UP001174936">
    <property type="component" value="Unassembled WGS sequence"/>
</dbReference>
<protein>
    <submittedName>
        <fullName evidence="3">Uncharacterized protein</fullName>
    </submittedName>
</protein>
<gene>
    <name evidence="3" type="ORF">B0T16DRAFT_129534</name>
</gene>
<feature type="transmembrane region" description="Helical" evidence="2">
    <location>
        <begin position="94"/>
        <end position="112"/>
    </location>
</feature>
<name>A0AA39YB31_9PEZI</name>
<keyword evidence="2" id="KW-0472">Membrane</keyword>
<reference evidence="3" key="1">
    <citation type="submission" date="2023-06" db="EMBL/GenBank/DDBJ databases">
        <title>Genome-scale phylogeny and comparative genomics of the fungal order Sordariales.</title>
        <authorList>
            <consortium name="Lawrence Berkeley National Laboratory"/>
            <person name="Hensen N."/>
            <person name="Bonometti L."/>
            <person name="Westerberg I."/>
            <person name="Brannstrom I.O."/>
            <person name="Guillou S."/>
            <person name="Cros-Aarteil S."/>
            <person name="Calhoun S."/>
            <person name="Haridas S."/>
            <person name="Kuo A."/>
            <person name="Mondo S."/>
            <person name="Pangilinan J."/>
            <person name="Riley R."/>
            <person name="Labutti K."/>
            <person name="Andreopoulos B."/>
            <person name="Lipzen A."/>
            <person name="Chen C."/>
            <person name="Yanf M."/>
            <person name="Daum C."/>
            <person name="Ng V."/>
            <person name="Clum A."/>
            <person name="Steindorff A."/>
            <person name="Ohm R."/>
            <person name="Martin F."/>
            <person name="Silar P."/>
            <person name="Natvig D."/>
            <person name="Lalanne C."/>
            <person name="Gautier V."/>
            <person name="Ament-Velasquez S.L."/>
            <person name="Kruys A."/>
            <person name="Hutchinson M.I."/>
            <person name="Powell A.J."/>
            <person name="Barry K."/>
            <person name="Miller A.N."/>
            <person name="Grigoriev I.V."/>
            <person name="Debuchy R."/>
            <person name="Gladieux P."/>
            <person name="Thoren M.H."/>
            <person name="Johannesson H."/>
        </authorList>
    </citation>
    <scope>NUCLEOTIDE SEQUENCE</scope>
    <source>
        <strain evidence="3">SMH2532-1</strain>
    </source>
</reference>
<accession>A0AA39YB31</accession>
<feature type="compositionally biased region" description="Polar residues" evidence="1">
    <location>
        <begin position="142"/>
        <end position="151"/>
    </location>
</feature>
<evidence type="ECO:0000313" key="3">
    <source>
        <dbReference type="EMBL" id="KAK0649351.1"/>
    </source>
</evidence>
<feature type="compositionally biased region" description="Basic and acidic residues" evidence="1">
    <location>
        <begin position="152"/>
        <end position="163"/>
    </location>
</feature>
<keyword evidence="4" id="KW-1185">Reference proteome</keyword>
<dbReference type="AlphaFoldDB" id="A0AA39YB31"/>